<keyword evidence="3" id="KW-1003">Cell membrane</keyword>
<dbReference type="AlphaFoldDB" id="A0A809RBN6"/>
<evidence type="ECO:0000256" key="6">
    <source>
        <dbReference type="ARBA" id="ARBA00023288"/>
    </source>
</evidence>
<evidence type="ECO:0000256" key="1">
    <source>
        <dbReference type="ARBA" id="ARBA00004193"/>
    </source>
</evidence>
<dbReference type="GO" id="GO:0005886">
    <property type="term" value="C:plasma membrane"/>
    <property type="evidence" value="ECO:0007669"/>
    <property type="project" value="UniProtKB-SubCell"/>
</dbReference>
<keyword evidence="5" id="KW-0472">Membrane</keyword>
<evidence type="ECO:0000256" key="5">
    <source>
        <dbReference type="ARBA" id="ARBA00023136"/>
    </source>
</evidence>
<dbReference type="PANTHER" id="PTHR34296:SF2">
    <property type="entry name" value="ABC TRANSPORTER GUANOSINE-BINDING PROTEIN NUPN"/>
    <property type="match status" value="1"/>
</dbReference>
<evidence type="ECO:0000313" key="10">
    <source>
        <dbReference type="Proteomes" id="UP000662873"/>
    </source>
</evidence>
<keyword evidence="4 7" id="KW-0732">Signal</keyword>
<keyword evidence="6" id="KW-0449">Lipoprotein</keyword>
<evidence type="ECO:0000313" key="9">
    <source>
        <dbReference type="EMBL" id="BBO24849.1"/>
    </source>
</evidence>
<name>A0A809RBN6_9BACT</name>
<dbReference type="KEGG" id="npy:NPRO_24440"/>
<evidence type="ECO:0000256" key="2">
    <source>
        <dbReference type="ARBA" id="ARBA00008610"/>
    </source>
</evidence>
<dbReference type="SUPFAM" id="SSF53822">
    <property type="entry name" value="Periplasmic binding protein-like I"/>
    <property type="match status" value="1"/>
</dbReference>
<protein>
    <submittedName>
        <fullName evidence="9">BMP family ABC transporter substrate-binding protein</fullName>
    </submittedName>
</protein>
<proteinExistence type="inferred from homology"/>
<feature type="domain" description="ABC transporter substrate-binding protein PnrA-like" evidence="8">
    <location>
        <begin position="38"/>
        <end position="295"/>
    </location>
</feature>
<comment type="subcellular location">
    <subcellularLocation>
        <location evidence="1">Cell membrane</location>
        <topology evidence="1">Lipid-anchor</topology>
    </subcellularLocation>
</comment>
<dbReference type="InterPro" id="IPR050957">
    <property type="entry name" value="BMP_lipoprotein"/>
</dbReference>
<reference evidence="9" key="1">
    <citation type="journal article" name="DNA Res.">
        <title>The physiological potential of anammox bacteria as revealed by their core genome structure.</title>
        <authorList>
            <person name="Okubo T."/>
            <person name="Toyoda A."/>
            <person name="Fukuhara K."/>
            <person name="Uchiyama I."/>
            <person name="Harigaya Y."/>
            <person name="Kuroiwa M."/>
            <person name="Suzuki T."/>
            <person name="Murakami Y."/>
            <person name="Suwa Y."/>
            <person name="Takami H."/>
        </authorList>
    </citation>
    <scope>NUCLEOTIDE SEQUENCE</scope>
    <source>
        <strain evidence="9">317325-2</strain>
    </source>
</reference>
<dbReference type="InterPro" id="IPR003760">
    <property type="entry name" value="PnrA-like"/>
</dbReference>
<dbReference type="Gene3D" id="3.40.50.2300">
    <property type="match status" value="2"/>
</dbReference>
<dbReference type="PROSITE" id="PS51257">
    <property type="entry name" value="PROKAR_LIPOPROTEIN"/>
    <property type="match status" value="1"/>
</dbReference>
<accession>A0A809RBN6</accession>
<dbReference type="Proteomes" id="UP000662873">
    <property type="component" value="Chromosome"/>
</dbReference>
<gene>
    <name evidence="9" type="ORF">NPRO_24440</name>
</gene>
<organism evidence="9 10">
    <name type="scientific">Candidatus Nitrosymbiomonas proteolyticus</name>
    <dbReference type="NCBI Taxonomy" id="2608984"/>
    <lineage>
        <taxon>Bacteria</taxon>
        <taxon>Bacillati</taxon>
        <taxon>Armatimonadota</taxon>
        <taxon>Armatimonadota incertae sedis</taxon>
        <taxon>Candidatus Nitrosymbiomonas</taxon>
    </lineage>
</organism>
<feature type="chain" id="PRO_5035184940" evidence="7">
    <location>
        <begin position="23"/>
        <end position="332"/>
    </location>
</feature>
<evidence type="ECO:0000259" key="8">
    <source>
        <dbReference type="Pfam" id="PF02608"/>
    </source>
</evidence>
<evidence type="ECO:0000256" key="7">
    <source>
        <dbReference type="SAM" id="SignalP"/>
    </source>
</evidence>
<evidence type="ECO:0000256" key="3">
    <source>
        <dbReference type="ARBA" id="ARBA00022475"/>
    </source>
</evidence>
<dbReference type="InterPro" id="IPR028082">
    <property type="entry name" value="Peripla_BP_I"/>
</dbReference>
<dbReference type="EMBL" id="AP021858">
    <property type="protein sequence ID" value="BBO24849.1"/>
    <property type="molecule type" value="Genomic_DNA"/>
</dbReference>
<dbReference type="Pfam" id="PF02608">
    <property type="entry name" value="Bmp"/>
    <property type="match status" value="1"/>
</dbReference>
<feature type="signal peptide" evidence="7">
    <location>
        <begin position="1"/>
        <end position="22"/>
    </location>
</feature>
<dbReference type="PANTHER" id="PTHR34296">
    <property type="entry name" value="TRANSCRIPTIONAL ACTIVATOR PROTEIN MED"/>
    <property type="match status" value="1"/>
</dbReference>
<evidence type="ECO:0000256" key="4">
    <source>
        <dbReference type="ARBA" id="ARBA00022729"/>
    </source>
</evidence>
<sequence>MCRWQSALALGCLVTIAGCSGAKDEPDPAQTAAAESKLKVALLTPSPISDAGWSAMAYEGLKAVEKELGAEVRNQEAKSAQIPDAMRSYAQKGFRIVFGHGYEYNEPSIRVAKDFPETVFVSSSGGHTADNVGAFRFALEEGFFLAGMAAAKLSKSGAVGMVGGDDVPSIRSTFKAFAAGAWSVNPEIKVREVFTGSGSDSAAAKRATLQLIEEGADCIIHQANAAAKGVFDACEEKGVMAFGANSDQNSVSPAIVASAVIVAGPAFLELAREVQSGNYRGRIQLMQMGSGAIDFVWNPLWTDRIPAEVLDLIAKSKADISAAKLSVPMDEF</sequence>
<dbReference type="CDD" id="cd06304">
    <property type="entry name" value="PBP1_BmpA_Med_PnrA-like"/>
    <property type="match status" value="1"/>
</dbReference>
<comment type="similarity">
    <text evidence="2">Belongs to the BMP lipoprotein family.</text>
</comment>